<name>A0ABT7AJ07_9HYPH</name>
<evidence type="ECO:0000256" key="3">
    <source>
        <dbReference type="PROSITE-ProRule" id="PRU00339"/>
    </source>
</evidence>
<proteinExistence type="predicted"/>
<dbReference type="PROSITE" id="PS50005">
    <property type="entry name" value="TPR"/>
    <property type="match status" value="1"/>
</dbReference>
<evidence type="ECO:0000313" key="5">
    <source>
        <dbReference type="EMBL" id="MDJ1159366.1"/>
    </source>
</evidence>
<evidence type="ECO:0000256" key="2">
    <source>
        <dbReference type="ARBA" id="ARBA00022803"/>
    </source>
</evidence>
<dbReference type="Proteomes" id="UP001321492">
    <property type="component" value="Unassembled WGS sequence"/>
</dbReference>
<evidence type="ECO:0000256" key="1">
    <source>
        <dbReference type="ARBA" id="ARBA00022737"/>
    </source>
</evidence>
<keyword evidence="6" id="KW-1185">Reference proteome</keyword>
<dbReference type="RefSeq" id="WP_283741368.1">
    <property type="nucleotide sequence ID" value="NZ_JASJEV010000009.1"/>
</dbReference>
<comment type="caution">
    <text evidence="5">The sequence shown here is derived from an EMBL/GenBank/DDBJ whole genome shotgun (WGS) entry which is preliminary data.</text>
</comment>
<dbReference type="Gene3D" id="1.25.40.10">
    <property type="entry name" value="Tetratricopeptide repeat domain"/>
    <property type="match status" value="1"/>
</dbReference>
<keyword evidence="1" id="KW-0677">Repeat</keyword>
<dbReference type="SMART" id="SM00028">
    <property type="entry name" value="TPR"/>
    <property type="match status" value="1"/>
</dbReference>
<organism evidence="5 6">
    <name type="scientific">Chelatococcus albus</name>
    <dbReference type="NCBI Taxonomy" id="3047466"/>
    <lineage>
        <taxon>Bacteria</taxon>
        <taxon>Pseudomonadati</taxon>
        <taxon>Pseudomonadota</taxon>
        <taxon>Alphaproteobacteria</taxon>
        <taxon>Hyphomicrobiales</taxon>
        <taxon>Chelatococcaceae</taxon>
        <taxon>Chelatococcus</taxon>
    </lineage>
</organism>
<keyword evidence="2 3" id="KW-0802">TPR repeat</keyword>
<dbReference type="InterPro" id="IPR019734">
    <property type="entry name" value="TPR_rpt"/>
</dbReference>
<evidence type="ECO:0000256" key="4">
    <source>
        <dbReference type="SAM" id="MobiDB-lite"/>
    </source>
</evidence>
<protein>
    <submittedName>
        <fullName evidence="5">Tetratricopeptide repeat protein</fullName>
    </submittedName>
</protein>
<feature type="repeat" description="TPR" evidence="3">
    <location>
        <begin position="97"/>
        <end position="130"/>
    </location>
</feature>
<feature type="region of interest" description="Disordered" evidence="4">
    <location>
        <begin position="30"/>
        <end position="66"/>
    </location>
</feature>
<dbReference type="SUPFAM" id="SSF48452">
    <property type="entry name" value="TPR-like"/>
    <property type="match status" value="1"/>
</dbReference>
<dbReference type="InterPro" id="IPR013105">
    <property type="entry name" value="TPR_2"/>
</dbReference>
<accession>A0ABT7AJ07</accession>
<reference evidence="5 6" key="1">
    <citation type="submission" date="2023-05" db="EMBL/GenBank/DDBJ databases">
        <title>Chelatococcus sp. nov., a moderately thermophilic bacterium isolated from hot spring microbial mat.</title>
        <authorList>
            <person name="Hu C.-J."/>
            <person name="Li W.-J."/>
        </authorList>
    </citation>
    <scope>NUCLEOTIDE SEQUENCE [LARGE SCALE GENOMIC DNA]</scope>
    <source>
        <strain evidence="5 6">SYSU G07232</strain>
    </source>
</reference>
<evidence type="ECO:0000313" key="6">
    <source>
        <dbReference type="Proteomes" id="UP001321492"/>
    </source>
</evidence>
<dbReference type="EMBL" id="JASJEV010000009">
    <property type="protein sequence ID" value="MDJ1159366.1"/>
    <property type="molecule type" value="Genomic_DNA"/>
</dbReference>
<dbReference type="InterPro" id="IPR011990">
    <property type="entry name" value="TPR-like_helical_dom_sf"/>
</dbReference>
<gene>
    <name evidence="5" type="ORF">QNA08_14095</name>
</gene>
<dbReference type="Pfam" id="PF07719">
    <property type="entry name" value="TPR_2"/>
    <property type="match status" value="1"/>
</dbReference>
<sequence>MVRLIALAAPAALILALGVGTPVLGTPVLAAGSEPPPAPPAAQDKSDVQKQPSQKKKRGQQSSDWRDGYRVAVSSIQGGRYEDGLRALAALDRDNSPDVQNYLGYANRKLGRMEEARRHYEAALAIDPDHRGALEYYGEWHVDMNRLDEARGYLRRLATVCGTTCQEYEDLAEAIAQRATQ</sequence>